<keyword evidence="2" id="KW-1185">Reference proteome</keyword>
<gene>
    <name evidence="1" type="ordered locus">AALP_Aa1g105200</name>
</gene>
<evidence type="ECO:0000313" key="2">
    <source>
        <dbReference type="Proteomes" id="UP000029120"/>
    </source>
</evidence>
<evidence type="ECO:0000313" key="1">
    <source>
        <dbReference type="EMBL" id="KFK43294.1"/>
    </source>
</evidence>
<accession>A0A087HME2</accession>
<sequence length="67" mass="7740">MKWLWSRPEKEVAVVSHGIVLEHMLYVFANDCDESTSHELCKRWFANCEIRSVVIIEKGLSNSSSEN</sequence>
<organism evidence="1 2">
    <name type="scientific">Arabis alpina</name>
    <name type="common">Alpine rock-cress</name>
    <dbReference type="NCBI Taxonomy" id="50452"/>
    <lineage>
        <taxon>Eukaryota</taxon>
        <taxon>Viridiplantae</taxon>
        <taxon>Streptophyta</taxon>
        <taxon>Embryophyta</taxon>
        <taxon>Tracheophyta</taxon>
        <taxon>Spermatophyta</taxon>
        <taxon>Magnoliopsida</taxon>
        <taxon>eudicotyledons</taxon>
        <taxon>Gunneridae</taxon>
        <taxon>Pentapetalae</taxon>
        <taxon>rosids</taxon>
        <taxon>malvids</taxon>
        <taxon>Brassicales</taxon>
        <taxon>Brassicaceae</taxon>
        <taxon>Arabideae</taxon>
        <taxon>Arabis</taxon>
    </lineage>
</organism>
<dbReference type="Gramene" id="KFK43294">
    <property type="protein sequence ID" value="KFK43294"/>
    <property type="gene ID" value="AALP_AA1G105200"/>
</dbReference>
<reference evidence="2" key="1">
    <citation type="journal article" date="2015" name="Nat. Plants">
        <title>Genome expansion of Arabis alpina linked with retrotransposition and reduced symmetric DNA methylation.</title>
        <authorList>
            <person name="Willing E.M."/>
            <person name="Rawat V."/>
            <person name="Mandakova T."/>
            <person name="Maumus F."/>
            <person name="James G.V."/>
            <person name="Nordstroem K.J."/>
            <person name="Becker C."/>
            <person name="Warthmann N."/>
            <person name="Chica C."/>
            <person name="Szarzynska B."/>
            <person name="Zytnicki M."/>
            <person name="Albani M.C."/>
            <person name="Kiefer C."/>
            <person name="Bergonzi S."/>
            <person name="Castaings L."/>
            <person name="Mateos J.L."/>
            <person name="Berns M.C."/>
            <person name="Bujdoso N."/>
            <person name="Piofczyk T."/>
            <person name="de Lorenzo L."/>
            <person name="Barrero-Sicilia C."/>
            <person name="Mateos I."/>
            <person name="Piednoel M."/>
            <person name="Hagmann J."/>
            <person name="Chen-Min-Tao R."/>
            <person name="Iglesias-Fernandez R."/>
            <person name="Schuster S.C."/>
            <person name="Alonso-Blanco C."/>
            <person name="Roudier F."/>
            <person name="Carbonero P."/>
            <person name="Paz-Ares J."/>
            <person name="Davis S.J."/>
            <person name="Pecinka A."/>
            <person name="Quesneville H."/>
            <person name="Colot V."/>
            <person name="Lysak M.A."/>
            <person name="Weigel D."/>
            <person name="Coupland G."/>
            <person name="Schneeberger K."/>
        </authorList>
    </citation>
    <scope>NUCLEOTIDE SEQUENCE [LARGE SCALE GENOMIC DNA]</scope>
    <source>
        <strain evidence="2">cv. Pajares</strain>
    </source>
</reference>
<protein>
    <submittedName>
        <fullName evidence="1">Uncharacterized protein</fullName>
    </submittedName>
</protein>
<dbReference type="AlphaFoldDB" id="A0A087HME2"/>
<proteinExistence type="predicted"/>
<dbReference type="EMBL" id="CM002869">
    <property type="protein sequence ID" value="KFK43294.1"/>
    <property type="molecule type" value="Genomic_DNA"/>
</dbReference>
<dbReference type="OrthoDB" id="496981at2759"/>
<dbReference type="eggNOG" id="KOG4754">
    <property type="taxonomic scope" value="Eukaryota"/>
</dbReference>
<dbReference type="Proteomes" id="UP000029120">
    <property type="component" value="Chromosome 1"/>
</dbReference>
<name>A0A087HME2_ARAAL</name>